<name>A0A1M6FE80_9FIRM</name>
<dbReference type="RefSeq" id="WP_080326132.1">
    <property type="nucleotide sequence ID" value="NZ_FQYW01000020.1"/>
</dbReference>
<reference evidence="1 2" key="1">
    <citation type="submission" date="2016-11" db="EMBL/GenBank/DDBJ databases">
        <authorList>
            <person name="Jaros S."/>
            <person name="Januszkiewicz K."/>
            <person name="Wedrychowicz H."/>
        </authorList>
    </citation>
    <scope>NUCLEOTIDE SEQUENCE [LARGE SCALE GENOMIC DNA]</scope>
    <source>
        <strain evidence="1 2">DSM 3074</strain>
    </source>
</reference>
<dbReference type="AlphaFoldDB" id="A0A1M6FE80"/>
<protein>
    <submittedName>
        <fullName evidence="1">Acyl carrier protein</fullName>
    </submittedName>
</protein>
<proteinExistence type="predicted"/>
<dbReference type="InterPro" id="IPR036736">
    <property type="entry name" value="ACP-like_sf"/>
</dbReference>
<dbReference type="SUPFAM" id="SSF47336">
    <property type="entry name" value="ACP-like"/>
    <property type="match status" value="1"/>
</dbReference>
<gene>
    <name evidence="1" type="ORF">SAMN02745671_02237</name>
</gene>
<sequence>MNNIIKYNKIFANVLGIRISDTTDLDSLIRNEISAWDSLGHISLVTSLEKEFSIRLEPNDIKNFTSYQDGIEILHKHDIEL</sequence>
<dbReference type="Proteomes" id="UP000191240">
    <property type="component" value="Unassembled WGS sequence"/>
</dbReference>
<dbReference type="OrthoDB" id="5326335at2"/>
<accession>A0A1M6FE80</accession>
<dbReference type="EMBL" id="FQYW01000020">
    <property type="protein sequence ID" value="SHI95987.1"/>
    <property type="molecule type" value="Genomic_DNA"/>
</dbReference>
<organism evidence="1 2">
    <name type="scientific">Anaerovibrio lipolyticus DSM 3074</name>
    <dbReference type="NCBI Taxonomy" id="1120997"/>
    <lineage>
        <taxon>Bacteria</taxon>
        <taxon>Bacillati</taxon>
        <taxon>Bacillota</taxon>
        <taxon>Negativicutes</taxon>
        <taxon>Selenomonadales</taxon>
        <taxon>Selenomonadaceae</taxon>
        <taxon>Anaerovibrio</taxon>
    </lineage>
</organism>
<evidence type="ECO:0000313" key="2">
    <source>
        <dbReference type="Proteomes" id="UP000191240"/>
    </source>
</evidence>
<dbReference type="Gene3D" id="1.10.1200.10">
    <property type="entry name" value="ACP-like"/>
    <property type="match status" value="1"/>
</dbReference>
<evidence type="ECO:0000313" key="1">
    <source>
        <dbReference type="EMBL" id="SHI95987.1"/>
    </source>
</evidence>